<evidence type="ECO:0000256" key="2">
    <source>
        <dbReference type="ARBA" id="ARBA00023015"/>
    </source>
</evidence>
<name>A0A4U3KRD6_9BACT</name>
<keyword evidence="2" id="KW-0805">Transcription regulation</keyword>
<protein>
    <submittedName>
        <fullName evidence="7">RNA polymerase sigma factor</fullName>
    </submittedName>
</protein>
<feature type="domain" description="RNA polymerase sigma factor 70 region 4 type 2" evidence="6">
    <location>
        <begin position="95"/>
        <end position="147"/>
    </location>
</feature>
<evidence type="ECO:0000259" key="6">
    <source>
        <dbReference type="Pfam" id="PF08281"/>
    </source>
</evidence>
<evidence type="ECO:0000259" key="5">
    <source>
        <dbReference type="Pfam" id="PF04542"/>
    </source>
</evidence>
<reference evidence="7 8" key="1">
    <citation type="submission" date="2019-05" db="EMBL/GenBank/DDBJ databases">
        <title>Panacibacter sp. strain 17mud1-8 Genome sequencing and assembly.</title>
        <authorList>
            <person name="Chhetri G."/>
        </authorList>
    </citation>
    <scope>NUCLEOTIDE SEQUENCE [LARGE SCALE GENOMIC DNA]</scope>
    <source>
        <strain evidence="7 8">17mud1-8</strain>
    </source>
</reference>
<dbReference type="Proteomes" id="UP000305848">
    <property type="component" value="Unassembled WGS sequence"/>
</dbReference>
<dbReference type="InterPro" id="IPR013324">
    <property type="entry name" value="RNA_pol_sigma_r3/r4-like"/>
</dbReference>
<dbReference type="OrthoDB" id="1056775at2"/>
<dbReference type="GO" id="GO:0003677">
    <property type="term" value="F:DNA binding"/>
    <property type="evidence" value="ECO:0007669"/>
    <property type="project" value="InterPro"/>
</dbReference>
<keyword evidence="8" id="KW-1185">Reference proteome</keyword>
<dbReference type="AlphaFoldDB" id="A0A4U3KRD6"/>
<dbReference type="CDD" id="cd06171">
    <property type="entry name" value="Sigma70_r4"/>
    <property type="match status" value="1"/>
</dbReference>
<feature type="domain" description="RNA polymerase sigma-70 region 2" evidence="5">
    <location>
        <begin position="2"/>
        <end position="68"/>
    </location>
</feature>
<dbReference type="PANTHER" id="PTHR43133:SF46">
    <property type="entry name" value="RNA POLYMERASE SIGMA-70 FACTOR ECF SUBFAMILY"/>
    <property type="match status" value="1"/>
</dbReference>
<proteinExistence type="inferred from homology"/>
<dbReference type="InterPro" id="IPR039425">
    <property type="entry name" value="RNA_pol_sigma-70-like"/>
</dbReference>
<gene>
    <name evidence="7" type="ORF">FC093_21715</name>
</gene>
<dbReference type="EMBL" id="SZQL01000028">
    <property type="protein sequence ID" value="TKK64791.1"/>
    <property type="molecule type" value="Genomic_DNA"/>
</dbReference>
<dbReference type="Pfam" id="PF04542">
    <property type="entry name" value="Sigma70_r2"/>
    <property type="match status" value="1"/>
</dbReference>
<evidence type="ECO:0000313" key="7">
    <source>
        <dbReference type="EMBL" id="TKK64791.1"/>
    </source>
</evidence>
<dbReference type="SUPFAM" id="SSF88659">
    <property type="entry name" value="Sigma3 and sigma4 domains of RNA polymerase sigma factors"/>
    <property type="match status" value="1"/>
</dbReference>
<organism evidence="7 8">
    <name type="scientific">Ilyomonas limi</name>
    <dbReference type="NCBI Taxonomy" id="2575867"/>
    <lineage>
        <taxon>Bacteria</taxon>
        <taxon>Pseudomonadati</taxon>
        <taxon>Bacteroidota</taxon>
        <taxon>Chitinophagia</taxon>
        <taxon>Chitinophagales</taxon>
        <taxon>Chitinophagaceae</taxon>
        <taxon>Ilyomonas</taxon>
    </lineage>
</organism>
<dbReference type="PANTHER" id="PTHR43133">
    <property type="entry name" value="RNA POLYMERASE ECF-TYPE SIGMA FACTO"/>
    <property type="match status" value="1"/>
</dbReference>
<dbReference type="InterPro" id="IPR014284">
    <property type="entry name" value="RNA_pol_sigma-70_dom"/>
</dbReference>
<dbReference type="InterPro" id="IPR013325">
    <property type="entry name" value="RNA_pol_sigma_r2"/>
</dbReference>
<dbReference type="SUPFAM" id="SSF88946">
    <property type="entry name" value="Sigma2 domain of RNA polymerase sigma factors"/>
    <property type="match status" value="1"/>
</dbReference>
<comment type="caution">
    <text evidence="7">The sequence shown here is derived from an EMBL/GenBank/DDBJ whole genome shotgun (WGS) entry which is preliminary data.</text>
</comment>
<keyword evidence="4" id="KW-0804">Transcription</keyword>
<dbReference type="NCBIfam" id="TIGR02937">
    <property type="entry name" value="sigma70-ECF"/>
    <property type="match status" value="1"/>
</dbReference>
<sequence>MLFEAYARKMMSVCLRYVANHHDAEDILQEAFIKVFAHIHQFKFEGSFEGWLRRIVVNTALKALQKKKLHFAEVNETNVPVASNDAGAPSNLQAEQLMKMLNNLPDGYRIVFNLYVIEGYDHEEIAQMLNIQTSTSRSQLVKARKMLQQQITMMEKIAV</sequence>
<evidence type="ECO:0000256" key="4">
    <source>
        <dbReference type="ARBA" id="ARBA00023163"/>
    </source>
</evidence>
<dbReference type="InterPro" id="IPR007627">
    <property type="entry name" value="RNA_pol_sigma70_r2"/>
</dbReference>
<evidence type="ECO:0000256" key="3">
    <source>
        <dbReference type="ARBA" id="ARBA00023082"/>
    </source>
</evidence>
<dbReference type="Pfam" id="PF08281">
    <property type="entry name" value="Sigma70_r4_2"/>
    <property type="match status" value="1"/>
</dbReference>
<comment type="similarity">
    <text evidence="1">Belongs to the sigma-70 factor family. ECF subfamily.</text>
</comment>
<dbReference type="Gene3D" id="1.10.1740.10">
    <property type="match status" value="1"/>
</dbReference>
<dbReference type="GO" id="GO:0006352">
    <property type="term" value="P:DNA-templated transcription initiation"/>
    <property type="evidence" value="ECO:0007669"/>
    <property type="project" value="InterPro"/>
</dbReference>
<dbReference type="InterPro" id="IPR036388">
    <property type="entry name" value="WH-like_DNA-bd_sf"/>
</dbReference>
<dbReference type="Gene3D" id="1.10.10.10">
    <property type="entry name" value="Winged helix-like DNA-binding domain superfamily/Winged helix DNA-binding domain"/>
    <property type="match status" value="1"/>
</dbReference>
<evidence type="ECO:0000256" key="1">
    <source>
        <dbReference type="ARBA" id="ARBA00010641"/>
    </source>
</evidence>
<dbReference type="GO" id="GO:0016987">
    <property type="term" value="F:sigma factor activity"/>
    <property type="evidence" value="ECO:0007669"/>
    <property type="project" value="UniProtKB-KW"/>
</dbReference>
<evidence type="ECO:0000313" key="8">
    <source>
        <dbReference type="Proteomes" id="UP000305848"/>
    </source>
</evidence>
<dbReference type="InterPro" id="IPR013249">
    <property type="entry name" value="RNA_pol_sigma70_r4_t2"/>
</dbReference>
<accession>A0A4U3KRD6</accession>
<keyword evidence="3" id="KW-0731">Sigma factor</keyword>